<keyword evidence="2" id="KW-1133">Transmembrane helix</keyword>
<dbReference type="SUPFAM" id="SSF48452">
    <property type="entry name" value="TPR-like"/>
    <property type="match status" value="2"/>
</dbReference>
<dbReference type="SMART" id="SM00028">
    <property type="entry name" value="TPR"/>
    <property type="match status" value="5"/>
</dbReference>
<dbReference type="AlphaFoldDB" id="A0A1M6RBZ6"/>
<feature type="repeat" description="TPR" evidence="1">
    <location>
        <begin position="145"/>
        <end position="178"/>
    </location>
</feature>
<dbReference type="Proteomes" id="UP000185812">
    <property type="component" value="Unassembled WGS sequence"/>
</dbReference>
<keyword evidence="2" id="KW-0812">Transmembrane</keyword>
<accession>A0A1M6RBZ6</accession>
<dbReference type="Gene3D" id="1.25.40.10">
    <property type="entry name" value="Tetratricopeptide repeat domain"/>
    <property type="match status" value="2"/>
</dbReference>
<dbReference type="Pfam" id="PF12770">
    <property type="entry name" value="CHAT"/>
    <property type="match status" value="1"/>
</dbReference>
<dbReference type="InterPro" id="IPR024983">
    <property type="entry name" value="CHAT_dom"/>
</dbReference>
<dbReference type="PANTHER" id="PTHR10098:SF108">
    <property type="entry name" value="TETRATRICOPEPTIDE REPEAT PROTEIN 28"/>
    <property type="match status" value="1"/>
</dbReference>
<sequence>MWLLALIFWLPVSVESPSENLCDSLRQFVAQLPQDARVAPEEVLPHAVQSLRRYRQCPGLTISELMHLYRRELSYLHALHRYAEVLALVDTFLTRFARQPDSLMFYQMYRWRGYEYYILGDLPAAAVAYSQALRYLPSNEIRARVSRLADLGAIYTRMRDYETAYQYYNQAQQLWDRIPASDSLRMWALVNDVFLGFASLLVSYPTIGGRSREAGLAEAARLIAEAKQALPQVSGLPSRLYLRQQLQLGLTEANLAYTLRRPERALQILDTLPSLARQLAEPHWHFEILYHRAMALWHARRLRQAEQAFREALSHADEALHDDARRRTLTRLAQLYEEQHRLSEAEHFFRAAIPYTETYLSRLQTTQWAILSTANWYEPYRGLTRVLLHQARYAEALQWLERSRAQNLQAFRTYHAWTRQMPLAKQRLRDSLVYALNQLRARLSDSSLPAQEMLALKSHEATLELRLRNLLTLPLLHPETPLARLQQRLAQVQAVALIYFIDTISGLFLLTPDTLRFFPLALTPDSLEHLLQRVSPVFAPQRMRSVRAARYFNLRVLHQLFQQLVAPALPHIPPETPLFIIPDGLLFQLPFAALVLDLNGPYEYDQATYLTERHPISILPALRLLLDSTKASTAQIDISSLGRSRFSNDPRLQAALPVVFRRQPLPDLPGVHEELERVTQHFARTQRWENQWATEPRFRQAAQQSRVLHLASHVLLHPTSSAYHAIVLSPAPGDDGILFLHELLWSPLSAELVVLSGCNTAAGEVLPGEGLEGLQYAILAAGARGVVATRWLVEDRSMATLMDRFYAHLAAGLPLDRALQQARLDFLAAASDEQRSPFYWAAPAFFGVPRVLPLTPRTRPPLPWAWILLLLLGVGMGVLFWWYRQRRRTYGSSLAV</sequence>
<keyword evidence="5" id="KW-1185">Reference proteome</keyword>
<name>A0A1M6RBZ6_9BACT</name>
<dbReference type="PANTHER" id="PTHR10098">
    <property type="entry name" value="RAPSYN-RELATED"/>
    <property type="match status" value="1"/>
</dbReference>
<dbReference type="InterPro" id="IPR011990">
    <property type="entry name" value="TPR-like_helical_dom_sf"/>
</dbReference>
<dbReference type="Pfam" id="PF13181">
    <property type="entry name" value="TPR_8"/>
    <property type="match status" value="1"/>
</dbReference>
<dbReference type="PROSITE" id="PS50005">
    <property type="entry name" value="TPR"/>
    <property type="match status" value="2"/>
</dbReference>
<dbReference type="RefSeq" id="WP_072714660.1">
    <property type="nucleotide sequence ID" value="NZ_FRAU01000002.1"/>
</dbReference>
<dbReference type="EMBL" id="FRAU01000002">
    <property type="protein sequence ID" value="SHK29962.1"/>
    <property type="molecule type" value="Genomic_DNA"/>
</dbReference>
<evidence type="ECO:0000259" key="3">
    <source>
        <dbReference type="Pfam" id="PF12770"/>
    </source>
</evidence>
<evidence type="ECO:0000313" key="5">
    <source>
        <dbReference type="Proteomes" id="UP000185812"/>
    </source>
</evidence>
<organism evidence="4 5">
    <name type="scientific">Rhodothermus profundi</name>
    <dbReference type="NCBI Taxonomy" id="633813"/>
    <lineage>
        <taxon>Bacteria</taxon>
        <taxon>Pseudomonadati</taxon>
        <taxon>Rhodothermota</taxon>
        <taxon>Rhodothermia</taxon>
        <taxon>Rhodothermales</taxon>
        <taxon>Rhodothermaceae</taxon>
        <taxon>Rhodothermus</taxon>
    </lineage>
</organism>
<evidence type="ECO:0000256" key="2">
    <source>
        <dbReference type="SAM" id="Phobius"/>
    </source>
</evidence>
<keyword evidence="1" id="KW-0802">TPR repeat</keyword>
<dbReference type="InterPro" id="IPR019734">
    <property type="entry name" value="TPR_rpt"/>
</dbReference>
<dbReference type="OrthoDB" id="9771112at2"/>
<feature type="domain" description="CHAT" evidence="3">
    <location>
        <begin position="555"/>
        <end position="847"/>
    </location>
</feature>
<proteinExistence type="predicted"/>
<dbReference type="STRING" id="633813.SAMN04488087_0782"/>
<protein>
    <submittedName>
        <fullName evidence="4">CHAT domain-containing protein</fullName>
    </submittedName>
</protein>
<feature type="transmembrane region" description="Helical" evidence="2">
    <location>
        <begin position="864"/>
        <end position="883"/>
    </location>
</feature>
<keyword evidence="2" id="KW-0472">Membrane</keyword>
<gene>
    <name evidence="4" type="ORF">SAMN04488087_0782</name>
</gene>
<reference evidence="5" key="1">
    <citation type="submission" date="2016-11" db="EMBL/GenBank/DDBJ databases">
        <authorList>
            <person name="Varghese N."/>
            <person name="Submissions S."/>
        </authorList>
    </citation>
    <scope>NUCLEOTIDE SEQUENCE [LARGE SCALE GENOMIC DNA]</scope>
    <source>
        <strain evidence="5">DSM 22212</strain>
    </source>
</reference>
<feature type="repeat" description="TPR" evidence="1">
    <location>
        <begin position="106"/>
        <end position="139"/>
    </location>
</feature>
<evidence type="ECO:0000256" key="1">
    <source>
        <dbReference type="PROSITE-ProRule" id="PRU00339"/>
    </source>
</evidence>
<evidence type="ECO:0000313" key="4">
    <source>
        <dbReference type="EMBL" id="SHK29962.1"/>
    </source>
</evidence>